<proteinExistence type="predicted"/>
<evidence type="ECO:0008006" key="3">
    <source>
        <dbReference type="Google" id="ProtNLM"/>
    </source>
</evidence>
<dbReference type="RefSeq" id="WP_408330654.1">
    <property type="nucleotide sequence ID" value="NZ_JAQQFH010000015.1"/>
</dbReference>
<dbReference type="Proteomes" id="UP001629249">
    <property type="component" value="Unassembled WGS sequence"/>
</dbReference>
<protein>
    <recommendedName>
        <fullName evidence="3">TerY-C metal binding domain-containing protein</fullName>
    </recommendedName>
</protein>
<comment type="caution">
    <text evidence="1">The sequence shown here is derived from an EMBL/GenBank/DDBJ whole genome shotgun (WGS) entry which is preliminary data.</text>
</comment>
<evidence type="ECO:0000313" key="2">
    <source>
        <dbReference type="Proteomes" id="UP001629249"/>
    </source>
</evidence>
<evidence type="ECO:0000313" key="1">
    <source>
        <dbReference type="EMBL" id="MFL9886781.1"/>
    </source>
</evidence>
<name>A0ABW8ZUV2_9BURK</name>
<organism evidence="1 2">
    <name type="scientific">Paraburkholderia agricolaris</name>
    <dbReference type="NCBI Taxonomy" id="2152888"/>
    <lineage>
        <taxon>Bacteria</taxon>
        <taxon>Pseudomonadati</taxon>
        <taxon>Pseudomonadota</taxon>
        <taxon>Betaproteobacteria</taxon>
        <taxon>Burkholderiales</taxon>
        <taxon>Burkholderiaceae</taxon>
        <taxon>Paraburkholderia</taxon>
    </lineage>
</organism>
<dbReference type="EMBL" id="JAQQFN010000023">
    <property type="protein sequence ID" value="MFL9886781.1"/>
    <property type="molecule type" value="Genomic_DNA"/>
</dbReference>
<sequence>MRATDTEILVVDAVIVGPEFVEKFQCASQSDSAETRRALDCLPVRYGDMYCGCPHCANLTFVSCGNCQAYNCMAIGGSAYHCQSCGTSGGISSDGIQMHVSRPSGDTRHDR</sequence>
<reference evidence="1 2" key="1">
    <citation type="journal article" date="2024" name="Chem. Sci.">
        <title>Discovery of megapolipeptins by genome mining of a Burkholderiales bacteria collection.</title>
        <authorList>
            <person name="Paulo B.S."/>
            <person name="Recchia M.J.J."/>
            <person name="Lee S."/>
            <person name="Fergusson C.H."/>
            <person name="Romanowski S.B."/>
            <person name="Hernandez A."/>
            <person name="Krull N."/>
            <person name="Liu D.Y."/>
            <person name="Cavanagh H."/>
            <person name="Bos A."/>
            <person name="Gray C.A."/>
            <person name="Murphy B.T."/>
            <person name="Linington R.G."/>
            <person name="Eustaquio A.S."/>
        </authorList>
    </citation>
    <scope>NUCLEOTIDE SEQUENCE [LARGE SCALE GENOMIC DNA]</scope>
    <source>
        <strain evidence="1 2">RL16-012-BIC-B</strain>
    </source>
</reference>
<gene>
    <name evidence="1" type="ORF">PQR66_27330</name>
</gene>
<keyword evidence="2" id="KW-1185">Reference proteome</keyword>
<accession>A0ABW8ZUV2</accession>